<name>A0AA96GJ97_9BACT</name>
<keyword evidence="3" id="KW-1185">Reference proteome</keyword>
<evidence type="ECO:0000313" key="2">
    <source>
        <dbReference type="EMBL" id="WNM59434.1"/>
    </source>
</evidence>
<sequence length="46" mass="5398">MTIMLFVFGGVMVLAICLAILNWYYWGRSTKDRYHAKHTSLTDKMD</sequence>
<reference evidence="2 3" key="1">
    <citation type="submission" date="2023-01" db="EMBL/GenBank/DDBJ databases">
        <title>Cultivation and genomic characterization of new, ubiquitous marine nitrite-oxidizing bacteria from the Nitrospirales.</title>
        <authorList>
            <person name="Mueller A.J."/>
            <person name="Daebeler A."/>
            <person name="Herbold C.W."/>
            <person name="Kirkegaard R.H."/>
            <person name="Daims H."/>
        </authorList>
    </citation>
    <scope>NUCLEOTIDE SEQUENCE [LARGE SCALE GENOMIC DNA]</scope>
    <source>
        <strain evidence="2 3">VA</strain>
    </source>
</reference>
<dbReference type="Proteomes" id="UP001302719">
    <property type="component" value="Chromosome"/>
</dbReference>
<keyword evidence="1" id="KW-1133">Transmembrane helix</keyword>
<evidence type="ECO:0000313" key="3">
    <source>
        <dbReference type="Proteomes" id="UP001302719"/>
    </source>
</evidence>
<feature type="transmembrane region" description="Helical" evidence="1">
    <location>
        <begin position="6"/>
        <end position="26"/>
    </location>
</feature>
<dbReference type="KEGG" id="nall:PP769_06625"/>
<proteinExistence type="predicted"/>
<evidence type="ECO:0000256" key="1">
    <source>
        <dbReference type="SAM" id="Phobius"/>
    </source>
</evidence>
<dbReference type="AlphaFoldDB" id="A0AA96GJ97"/>
<dbReference type="RefSeq" id="WP_312646181.1">
    <property type="nucleotide sequence ID" value="NZ_CP116967.1"/>
</dbReference>
<protein>
    <submittedName>
        <fullName evidence="2">Uncharacterized protein</fullName>
    </submittedName>
</protein>
<gene>
    <name evidence="2" type="ORF">PP769_06625</name>
</gene>
<keyword evidence="1" id="KW-0812">Transmembrane</keyword>
<organism evidence="2 3">
    <name type="scientific">Candidatus Nitrospira allomarina</name>
    <dbReference type="NCBI Taxonomy" id="3020900"/>
    <lineage>
        <taxon>Bacteria</taxon>
        <taxon>Pseudomonadati</taxon>
        <taxon>Nitrospirota</taxon>
        <taxon>Nitrospiria</taxon>
        <taxon>Nitrospirales</taxon>
        <taxon>Nitrospiraceae</taxon>
        <taxon>Nitrospira</taxon>
    </lineage>
</organism>
<keyword evidence="1" id="KW-0472">Membrane</keyword>
<accession>A0AA96GJ97</accession>
<dbReference type="EMBL" id="CP116967">
    <property type="protein sequence ID" value="WNM59434.1"/>
    <property type="molecule type" value="Genomic_DNA"/>
</dbReference>